<dbReference type="GO" id="GO:0016628">
    <property type="term" value="F:oxidoreductase activity, acting on the CH-CH group of donors, NAD or NADP as acceptor"/>
    <property type="evidence" value="ECO:0007669"/>
    <property type="project" value="InterPro"/>
</dbReference>
<dbReference type="NCBIfam" id="TIGR03026">
    <property type="entry name" value="NDP-sugDHase"/>
    <property type="match status" value="1"/>
</dbReference>
<dbReference type="PANTHER" id="PTHR43491:SF1">
    <property type="entry name" value="UDP-N-ACETYL-D-MANNOSAMINE DEHYDROGENASE"/>
    <property type="match status" value="1"/>
</dbReference>
<dbReference type="InterPro" id="IPR014026">
    <property type="entry name" value="UDP-Glc/GDP-Man_DH_dimer"/>
</dbReference>
<accession>A0A1H5U3W5</accession>
<protein>
    <submittedName>
        <fullName evidence="5">Nucleotide sugar dehydrogenase</fullName>
    </submittedName>
</protein>
<dbReference type="SUPFAM" id="SSF51735">
    <property type="entry name" value="NAD(P)-binding Rossmann-fold domains"/>
    <property type="match status" value="1"/>
</dbReference>
<evidence type="ECO:0000313" key="8">
    <source>
        <dbReference type="Proteomes" id="UP000236729"/>
    </source>
</evidence>
<dbReference type="PIRSF" id="PIRSF000124">
    <property type="entry name" value="UDPglc_GDPman_dh"/>
    <property type="match status" value="1"/>
</dbReference>
<dbReference type="Proteomes" id="UP000199690">
    <property type="component" value="Unassembled WGS sequence"/>
</dbReference>
<organism evidence="5 8">
    <name type="scientific">Saccharopolyspora kobensis</name>
    <dbReference type="NCBI Taxonomy" id="146035"/>
    <lineage>
        <taxon>Bacteria</taxon>
        <taxon>Bacillati</taxon>
        <taxon>Actinomycetota</taxon>
        <taxon>Actinomycetes</taxon>
        <taxon>Pseudonocardiales</taxon>
        <taxon>Pseudonocardiaceae</taxon>
        <taxon>Saccharopolyspora</taxon>
    </lineage>
</organism>
<dbReference type="SMR" id="A0A1H5U3W5"/>
<dbReference type="InterPro" id="IPR036291">
    <property type="entry name" value="NAD(P)-bd_dom_sf"/>
</dbReference>
<reference evidence="5" key="1">
    <citation type="submission" date="2016-10" db="EMBL/GenBank/DDBJ databases">
        <authorList>
            <person name="de Groot N.N."/>
        </authorList>
    </citation>
    <scope>NUCLEOTIDE SEQUENCE [LARGE SCALE GENOMIC DNA]</scope>
    <source>
        <strain evidence="5">ATCC 20501</strain>
    </source>
</reference>
<dbReference type="EMBL" id="FOME01000001">
    <property type="protein sequence ID" value="SFC77563.1"/>
    <property type="molecule type" value="Genomic_DNA"/>
</dbReference>
<dbReference type="PIRSF" id="PIRSF500136">
    <property type="entry name" value="UDP_ManNAc_DH"/>
    <property type="match status" value="1"/>
</dbReference>
<dbReference type="InterPro" id="IPR036220">
    <property type="entry name" value="UDP-Glc/GDP-Man_DH_C_sf"/>
</dbReference>
<keyword evidence="7" id="KW-1185">Reference proteome</keyword>
<dbReference type="InterPro" id="IPR028359">
    <property type="entry name" value="UDP_ManNAc/GlcNAc_DH"/>
</dbReference>
<dbReference type="Pfam" id="PF03720">
    <property type="entry name" value="UDPG_MGDP_dh_C"/>
    <property type="match status" value="1"/>
</dbReference>
<dbReference type="SMART" id="SM00984">
    <property type="entry name" value="UDPG_MGDP_dh_C"/>
    <property type="match status" value="1"/>
</dbReference>
<dbReference type="Gene3D" id="3.40.50.720">
    <property type="entry name" value="NAD(P)-binding Rossmann-like Domain"/>
    <property type="match status" value="2"/>
</dbReference>
<accession>A0A1I1M4M0</accession>
<dbReference type="SUPFAM" id="SSF48179">
    <property type="entry name" value="6-phosphogluconate dehydrogenase C-terminal domain-like"/>
    <property type="match status" value="1"/>
</dbReference>
<dbReference type="Pfam" id="PF03721">
    <property type="entry name" value="UDPG_MGDP_dh_N"/>
    <property type="match status" value="1"/>
</dbReference>
<dbReference type="GO" id="GO:0000271">
    <property type="term" value="P:polysaccharide biosynthetic process"/>
    <property type="evidence" value="ECO:0007669"/>
    <property type="project" value="InterPro"/>
</dbReference>
<comment type="similarity">
    <text evidence="3">Belongs to the UDP-glucose/GDP-mannose dehydrogenase family.</text>
</comment>
<dbReference type="GO" id="GO:0051287">
    <property type="term" value="F:NAD binding"/>
    <property type="evidence" value="ECO:0007669"/>
    <property type="project" value="InterPro"/>
</dbReference>
<evidence type="ECO:0000313" key="6">
    <source>
        <dbReference type="EMBL" id="SFC77563.1"/>
    </source>
</evidence>
<dbReference type="Proteomes" id="UP000236729">
    <property type="component" value="Unassembled WGS sequence"/>
</dbReference>
<dbReference type="InterPro" id="IPR014027">
    <property type="entry name" value="UDP-Glc/GDP-Man_DH_C"/>
</dbReference>
<dbReference type="SUPFAM" id="SSF52413">
    <property type="entry name" value="UDP-glucose/GDP-mannose dehydrogenase C-terminal domain"/>
    <property type="match status" value="1"/>
</dbReference>
<dbReference type="InterPro" id="IPR017476">
    <property type="entry name" value="UDP-Glc/GDP-Man"/>
</dbReference>
<feature type="domain" description="UDP-glucose/GDP-mannose dehydrogenase C-terminal" evidence="4">
    <location>
        <begin position="348"/>
        <end position="441"/>
    </location>
</feature>
<sequence length="448" mass="48303">MSGHSLSLAINGRERLLADRLIAFEPAAPERTETVAVVGLGYVGLPTACALHDASTQVVGFDISRQRLLEIETGEVDLPAEERRELAAALAGGGLALTSDPAALAAADAVIVCVPTPVDAARTPDLAALQAACRTVVAHARREQVIILTSTTYVGTTRQLLVEPLRELGLRVGEEVHVAFSPERIDPGNFDHVQRRTPRVVGGVTQRCARRAAEVVRRMTDQVYLVSSPEAAELTKLYENIFRAVNLALANEIADACSVLGLDPIEVTVAAGTKPYGFLGSFPGPGVGGHCIPCDPHYLLWQLGRRGLSAPLIEEAMRSIDRRPGRVVQRVVEMLGEAGIDHSGARVLLAGVSYKAGVRDLRESPALPILAGLRRLGIDVHYHDPLLPEIELPSGARMTSEPEPRGRDWDVTVIHTVHPGADYGWARDCPRVLDATYQFDAVPHRRVL</sequence>
<gene>
    <name evidence="5" type="ORF">SAMN02982929_00408</name>
    <name evidence="6" type="ORF">SAMN05216506_1011662</name>
</gene>
<dbReference type="EMBL" id="FNVB01000002">
    <property type="protein sequence ID" value="SEF69753.1"/>
    <property type="molecule type" value="Genomic_DNA"/>
</dbReference>
<evidence type="ECO:0000256" key="3">
    <source>
        <dbReference type="PIRNR" id="PIRNR000124"/>
    </source>
</evidence>
<reference evidence="7 8" key="2">
    <citation type="submission" date="2016-10" db="EMBL/GenBank/DDBJ databases">
        <authorList>
            <person name="Varghese N."/>
            <person name="Submissions S."/>
        </authorList>
    </citation>
    <scope>NUCLEOTIDE SEQUENCE [LARGE SCALE GENOMIC DNA]</scope>
    <source>
        <strain evidence="8">ATCC 20501</strain>
        <strain evidence="6 7">CGMCC 4.3529</strain>
    </source>
</reference>
<keyword evidence="2" id="KW-0520">NAD</keyword>
<dbReference type="InterPro" id="IPR001732">
    <property type="entry name" value="UDP-Glc/GDP-Man_DH_N"/>
</dbReference>
<dbReference type="AlphaFoldDB" id="A0A1H5U3W5"/>
<evidence type="ECO:0000259" key="4">
    <source>
        <dbReference type="SMART" id="SM00984"/>
    </source>
</evidence>
<evidence type="ECO:0000256" key="1">
    <source>
        <dbReference type="ARBA" id="ARBA00023002"/>
    </source>
</evidence>
<dbReference type="RefSeq" id="WP_093347880.1">
    <property type="nucleotide sequence ID" value="NZ_FNVB01000002.1"/>
</dbReference>
<dbReference type="Pfam" id="PF00984">
    <property type="entry name" value="UDPG_MGDP_dh"/>
    <property type="match status" value="1"/>
</dbReference>
<dbReference type="PANTHER" id="PTHR43491">
    <property type="entry name" value="UDP-N-ACETYL-D-MANNOSAMINE DEHYDROGENASE"/>
    <property type="match status" value="1"/>
</dbReference>
<evidence type="ECO:0000313" key="7">
    <source>
        <dbReference type="Proteomes" id="UP000199690"/>
    </source>
</evidence>
<evidence type="ECO:0000313" key="5">
    <source>
        <dbReference type="EMBL" id="SEF69753.1"/>
    </source>
</evidence>
<evidence type="ECO:0000256" key="2">
    <source>
        <dbReference type="ARBA" id="ARBA00023027"/>
    </source>
</evidence>
<dbReference type="InterPro" id="IPR008927">
    <property type="entry name" value="6-PGluconate_DH-like_C_sf"/>
</dbReference>
<dbReference type="GO" id="GO:0016616">
    <property type="term" value="F:oxidoreductase activity, acting on the CH-OH group of donors, NAD or NADP as acceptor"/>
    <property type="evidence" value="ECO:0007669"/>
    <property type="project" value="InterPro"/>
</dbReference>
<name>A0A1H5U3W5_9PSEU</name>
<keyword evidence="1" id="KW-0560">Oxidoreductase</keyword>
<proteinExistence type="inferred from homology"/>